<feature type="region of interest" description="Disordered" evidence="1">
    <location>
        <begin position="1"/>
        <end position="31"/>
    </location>
</feature>
<sequence>MRSASHRYGAGSKAPSTGRAPSVSKLRTNRARPYKVQVESIMAKKKKLKLHDIHGSAKPMNGYTYLPVGFSELAEECKEMSRLKDADVAVVSAGSRTAAHDPSKLSHHIYRVGYHFRTDIFDAACNKLGYRERNGKLEKITGLEQPTRFEKTMSRYGSRFDLIDVNNRSQEESMKVKKHIRELFPKIPEVDLQEIYERAWEQGARTVGNANDLSLSRQVQLATIARIRHTYTDYDHLLRVGSWRDARTAVEHECLTKLIEWRGEHDQDDEELEEILRETIVIDDESDDSDAIESQDNDEGSDSSLEIVQHTLAPKDLRVDLDENRSRHKAPGTAKRTQGTFLPAALQARWQNARFEKYGSKPAQVGVVPDHHITVALDDNGMAPRTLHAGGMKYVRLSPEANIAPSHTQLPNIATLGFRPHENGRAVPYPHPPLKAGPHSPKERRGKDVLTRTVHTPEKTHHHGELANTAIHSIEEPYNAPSSRVSRPAYYDPSSVIDLTTPPQYKPSGAHVRTIAVDPRHEDPIRYSNVYAPERRDDLRYAPQQYPQAPANVKVSQPPVLTRHHDGMEFIDLTRSGDYSASLYDRPVHPDFGAMQHTQPRVAERIYRQPVYGQAAYPQMRSQQTPMPATPPRPVHGAPSTVQPVAPFSVRSPSRYSVARNDPAHRIPHK</sequence>
<feature type="region of interest" description="Disordered" evidence="1">
    <location>
        <begin position="618"/>
        <end position="670"/>
    </location>
</feature>
<dbReference type="GeneID" id="95979283"/>
<organism evidence="3 4">
    <name type="scientific">Neodothiora populina</name>
    <dbReference type="NCBI Taxonomy" id="2781224"/>
    <lineage>
        <taxon>Eukaryota</taxon>
        <taxon>Fungi</taxon>
        <taxon>Dikarya</taxon>
        <taxon>Ascomycota</taxon>
        <taxon>Pezizomycotina</taxon>
        <taxon>Dothideomycetes</taxon>
        <taxon>Dothideomycetidae</taxon>
        <taxon>Dothideales</taxon>
        <taxon>Dothioraceae</taxon>
        <taxon>Neodothiora</taxon>
    </lineage>
</organism>
<evidence type="ECO:0000256" key="1">
    <source>
        <dbReference type="SAM" id="MobiDB-lite"/>
    </source>
</evidence>
<dbReference type="Pfam" id="PF10056">
    <property type="entry name" value="DUF2293"/>
    <property type="match status" value="1"/>
</dbReference>
<dbReference type="PANTHER" id="PTHR38113:SF1">
    <property type="entry name" value="DUF2293 DOMAIN-CONTAINING PROTEIN"/>
    <property type="match status" value="1"/>
</dbReference>
<accession>A0ABR3PLC3</accession>
<dbReference type="Proteomes" id="UP001562354">
    <property type="component" value="Unassembled WGS sequence"/>
</dbReference>
<proteinExistence type="predicted"/>
<evidence type="ECO:0000259" key="2">
    <source>
        <dbReference type="Pfam" id="PF10056"/>
    </source>
</evidence>
<evidence type="ECO:0000313" key="3">
    <source>
        <dbReference type="EMBL" id="KAL1306944.1"/>
    </source>
</evidence>
<dbReference type="InterPro" id="IPR018744">
    <property type="entry name" value="DUF2293"/>
</dbReference>
<feature type="compositionally biased region" description="Acidic residues" evidence="1">
    <location>
        <begin position="284"/>
        <end position="301"/>
    </location>
</feature>
<name>A0ABR3PLC3_9PEZI</name>
<feature type="domain" description="DUF2293" evidence="2">
    <location>
        <begin position="180"/>
        <end position="262"/>
    </location>
</feature>
<gene>
    <name evidence="3" type="ORF">AAFC00_005584</name>
</gene>
<reference evidence="3 4" key="1">
    <citation type="submission" date="2024-07" db="EMBL/GenBank/DDBJ databases">
        <title>Draft sequence of the Neodothiora populina.</title>
        <authorList>
            <person name="Drown D.D."/>
            <person name="Schuette U.S."/>
            <person name="Buechlein A.B."/>
            <person name="Rusch D.R."/>
            <person name="Winton L.W."/>
            <person name="Adams G.A."/>
        </authorList>
    </citation>
    <scope>NUCLEOTIDE SEQUENCE [LARGE SCALE GENOMIC DNA]</scope>
    <source>
        <strain evidence="3 4">CPC 39397</strain>
    </source>
</reference>
<dbReference type="EMBL" id="JBFMKM010000004">
    <property type="protein sequence ID" value="KAL1306944.1"/>
    <property type="molecule type" value="Genomic_DNA"/>
</dbReference>
<keyword evidence="4" id="KW-1185">Reference proteome</keyword>
<comment type="caution">
    <text evidence="3">The sequence shown here is derived from an EMBL/GenBank/DDBJ whole genome shotgun (WGS) entry which is preliminary data.</text>
</comment>
<protein>
    <recommendedName>
        <fullName evidence="2">DUF2293 domain-containing protein</fullName>
    </recommendedName>
</protein>
<feature type="region of interest" description="Disordered" evidence="1">
    <location>
        <begin position="284"/>
        <end position="306"/>
    </location>
</feature>
<dbReference type="PANTHER" id="PTHR38113">
    <property type="match status" value="1"/>
</dbReference>
<evidence type="ECO:0000313" key="4">
    <source>
        <dbReference type="Proteomes" id="UP001562354"/>
    </source>
</evidence>
<dbReference type="RefSeq" id="XP_069203216.1">
    <property type="nucleotide sequence ID" value="XM_069345389.1"/>
</dbReference>